<gene>
    <name evidence="1" type="ORF">GCM10009105_32050</name>
</gene>
<name>A0ABN1IUG8_9GAMM</name>
<protein>
    <submittedName>
        <fullName evidence="1">Uncharacterized protein</fullName>
    </submittedName>
</protein>
<proteinExistence type="predicted"/>
<sequence>MRDFVQNLYRGEPGHPAPGAIDKATEFDPNAAAWAANGLTFYDMAWVNIAGVLPGAFYSAWGVVDPSKPMPSHGVYDAFFDLRTDDNLARFMRNFAIRVGATITP</sequence>
<evidence type="ECO:0000313" key="1">
    <source>
        <dbReference type="EMBL" id="GAA0721588.1"/>
    </source>
</evidence>
<accession>A0ABN1IUG8</accession>
<evidence type="ECO:0000313" key="2">
    <source>
        <dbReference type="Proteomes" id="UP001501523"/>
    </source>
</evidence>
<comment type="caution">
    <text evidence="1">The sequence shown here is derived from an EMBL/GenBank/DDBJ whole genome shotgun (WGS) entry which is preliminary data.</text>
</comment>
<organism evidence="1 2">
    <name type="scientific">Dokdonella soli</name>
    <dbReference type="NCBI Taxonomy" id="529810"/>
    <lineage>
        <taxon>Bacteria</taxon>
        <taxon>Pseudomonadati</taxon>
        <taxon>Pseudomonadota</taxon>
        <taxon>Gammaproteobacteria</taxon>
        <taxon>Lysobacterales</taxon>
        <taxon>Rhodanobacteraceae</taxon>
        <taxon>Dokdonella</taxon>
    </lineage>
</organism>
<keyword evidence="2" id="KW-1185">Reference proteome</keyword>
<dbReference type="EMBL" id="BAAAEU010000024">
    <property type="protein sequence ID" value="GAA0721588.1"/>
    <property type="molecule type" value="Genomic_DNA"/>
</dbReference>
<dbReference type="Proteomes" id="UP001501523">
    <property type="component" value="Unassembled WGS sequence"/>
</dbReference>
<reference evidence="1 2" key="1">
    <citation type="journal article" date="2019" name="Int. J. Syst. Evol. Microbiol.">
        <title>The Global Catalogue of Microorganisms (GCM) 10K type strain sequencing project: providing services to taxonomists for standard genome sequencing and annotation.</title>
        <authorList>
            <consortium name="The Broad Institute Genomics Platform"/>
            <consortium name="The Broad Institute Genome Sequencing Center for Infectious Disease"/>
            <person name="Wu L."/>
            <person name="Ma J."/>
        </authorList>
    </citation>
    <scope>NUCLEOTIDE SEQUENCE [LARGE SCALE GENOMIC DNA]</scope>
    <source>
        <strain evidence="1 2">JCM 15421</strain>
    </source>
</reference>